<feature type="domain" description="Deacetylase PdaC" evidence="2">
    <location>
        <begin position="64"/>
        <end position="148"/>
    </location>
</feature>
<reference evidence="3 4" key="1">
    <citation type="submission" date="2016-07" db="EMBL/GenBank/DDBJ databases">
        <title>Complete genome sequence of Altererythrobacter dongtanensis KCTC 22672, a type strain with esterase isolated from tidal flat.</title>
        <authorList>
            <person name="Cheng H."/>
            <person name="Wu Y.-H."/>
            <person name="Zhou P."/>
            <person name="Huo Y.-Y."/>
            <person name="Wang C.-S."/>
            <person name="Xu X.-W."/>
        </authorList>
    </citation>
    <scope>NUCLEOTIDE SEQUENCE [LARGE SCALE GENOMIC DNA]</scope>
    <source>
        <strain evidence="3 4">KCTC 22672</strain>
    </source>
</reference>
<dbReference type="RefSeq" id="WP_084001751.1">
    <property type="nucleotide sequence ID" value="NZ_CP016591.1"/>
</dbReference>
<feature type="signal peptide" evidence="1">
    <location>
        <begin position="1"/>
        <end position="22"/>
    </location>
</feature>
<feature type="chain" id="PRO_5008534082" description="Deacetylase PdaC domain-containing protein" evidence="1">
    <location>
        <begin position="23"/>
        <end position="273"/>
    </location>
</feature>
<evidence type="ECO:0000256" key="1">
    <source>
        <dbReference type="SAM" id="SignalP"/>
    </source>
</evidence>
<evidence type="ECO:0000259" key="2">
    <source>
        <dbReference type="Pfam" id="PF13739"/>
    </source>
</evidence>
<proteinExistence type="predicted"/>
<dbReference type="AlphaFoldDB" id="A0A1B2ACY5"/>
<dbReference type="Proteomes" id="UP000092932">
    <property type="component" value="Chromosome"/>
</dbReference>
<dbReference type="Gene3D" id="3.30.565.40">
    <property type="entry name" value="Fervidobacterium nodosum Rt17-B1 like"/>
    <property type="match status" value="1"/>
</dbReference>
<dbReference type="KEGG" id="ado:A6F68_01481"/>
<sequence length="273" mass="29014">MPLRFMLPAVLCLAGCSSPAEVAEKTGVEPTAPDSSSELDTAARSAAAFAYSKQLSEAGGGKMDFSYSWPKEAASQAKLAEYLRAKLDRDFAETKSGWESSFKDCPADAISCRNYSLAAKYEVVADLPGYLSLSNAFSTYTGGAHGMYGLESLVWDRKNQAVMDGVAMFRSPAALGAAIGDELCSSLDAARVQKGMEPAEAGDGFFDACPGLDEATVLVGSSNKKTFDRITVWYGPYVAGSYAEGAYELDFPMTTAMLEAVKPAYRAAFSAKK</sequence>
<protein>
    <recommendedName>
        <fullName evidence="2">Deacetylase PdaC domain-containing protein</fullName>
    </recommendedName>
</protein>
<dbReference type="Pfam" id="PF13739">
    <property type="entry name" value="PdaC"/>
    <property type="match status" value="1"/>
</dbReference>
<dbReference type="STRING" id="692370.A6F68_01481"/>
<dbReference type="EMBL" id="CP016591">
    <property type="protein sequence ID" value="ANY19997.1"/>
    <property type="molecule type" value="Genomic_DNA"/>
</dbReference>
<keyword evidence="1" id="KW-0732">Signal</keyword>
<keyword evidence="4" id="KW-1185">Reference proteome</keyword>
<gene>
    <name evidence="3" type="ORF">A6F68_01481</name>
</gene>
<accession>A0A1B2ACY5</accession>
<organism evidence="3 4">
    <name type="scientific">Tsuneonella dongtanensis</name>
    <dbReference type="NCBI Taxonomy" id="692370"/>
    <lineage>
        <taxon>Bacteria</taxon>
        <taxon>Pseudomonadati</taxon>
        <taxon>Pseudomonadota</taxon>
        <taxon>Alphaproteobacteria</taxon>
        <taxon>Sphingomonadales</taxon>
        <taxon>Erythrobacteraceae</taxon>
        <taxon>Tsuneonella</taxon>
    </lineage>
</organism>
<name>A0A1B2ACY5_9SPHN</name>
<evidence type="ECO:0000313" key="3">
    <source>
        <dbReference type="EMBL" id="ANY19997.1"/>
    </source>
</evidence>
<dbReference type="PATRIC" id="fig|692370.5.peg.1496"/>
<dbReference type="InterPro" id="IPR025303">
    <property type="entry name" value="PdaC"/>
</dbReference>
<evidence type="ECO:0000313" key="4">
    <source>
        <dbReference type="Proteomes" id="UP000092932"/>
    </source>
</evidence>
<dbReference type="OrthoDB" id="4760806at2"/>